<gene>
    <name evidence="2" type="ORF">GBAR_LOCUS3112</name>
</gene>
<keyword evidence="3" id="KW-1185">Reference proteome</keyword>
<feature type="repeat" description="WD" evidence="1">
    <location>
        <begin position="1"/>
        <end position="22"/>
    </location>
</feature>
<accession>A0AA35W7Y9</accession>
<reference evidence="2" key="1">
    <citation type="submission" date="2023-03" db="EMBL/GenBank/DDBJ databases">
        <authorList>
            <person name="Steffen K."/>
            <person name="Cardenas P."/>
        </authorList>
    </citation>
    <scope>NUCLEOTIDE SEQUENCE</scope>
</reference>
<dbReference type="Proteomes" id="UP001174909">
    <property type="component" value="Unassembled WGS sequence"/>
</dbReference>
<keyword evidence="1" id="KW-0853">WD repeat</keyword>
<dbReference type="InterPro" id="IPR015943">
    <property type="entry name" value="WD40/YVTN_repeat-like_dom_sf"/>
</dbReference>
<dbReference type="SUPFAM" id="SSF50978">
    <property type="entry name" value="WD40 repeat-like"/>
    <property type="match status" value="1"/>
</dbReference>
<dbReference type="InterPro" id="IPR001680">
    <property type="entry name" value="WD40_rpt"/>
</dbReference>
<evidence type="ECO:0000313" key="3">
    <source>
        <dbReference type="Proteomes" id="UP001174909"/>
    </source>
</evidence>
<evidence type="ECO:0000256" key="1">
    <source>
        <dbReference type="PROSITE-ProRule" id="PRU00221"/>
    </source>
</evidence>
<dbReference type="PROSITE" id="PS50082">
    <property type="entry name" value="WD_REPEATS_2"/>
    <property type="match status" value="1"/>
</dbReference>
<comment type="caution">
    <text evidence="2">The sequence shown here is derived from an EMBL/GenBank/DDBJ whole genome shotgun (WGS) entry which is preliminary data.</text>
</comment>
<organism evidence="2 3">
    <name type="scientific">Geodia barretti</name>
    <name type="common">Barrett's horny sponge</name>
    <dbReference type="NCBI Taxonomy" id="519541"/>
    <lineage>
        <taxon>Eukaryota</taxon>
        <taxon>Metazoa</taxon>
        <taxon>Porifera</taxon>
        <taxon>Demospongiae</taxon>
        <taxon>Heteroscleromorpha</taxon>
        <taxon>Tetractinellida</taxon>
        <taxon>Astrophorina</taxon>
        <taxon>Geodiidae</taxon>
        <taxon>Geodia</taxon>
    </lineage>
</organism>
<proteinExistence type="predicted"/>
<sequence>MSGSQDGTVHVWSSETGQKVTVLDGGHPSPTYNVQFNPKLMMAASALQQYCE</sequence>
<dbReference type="EMBL" id="CASHTH010000427">
    <property type="protein sequence ID" value="CAI8001091.1"/>
    <property type="molecule type" value="Genomic_DNA"/>
</dbReference>
<dbReference type="Gene3D" id="2.130.10.10">
    <property type="entry name" value="YVTN repeat-like/Quinoprotein amine dehydrogenase"/>
    <property type="match status" value="1"/>
</dbReference>
<evidence type="ECO:0000313" key="2">
    <source>
        <dbReference type="EMBL" id="CAI8001091.1"/>
    </source>
</evidence>
<dbReference type="InterPro" id="IPR036322">
    <property type="entry name" value="WD40_repeat_dom_sf"/>
</dbReference>
<dbReference type="AlphaFoldDB" id="A0AA35W7Y9"/>
<name>A0AA35W7Y9_GEOBA</name>
<protein>
    <submittedName>
        <fullName evidence="2">WD repeat-containing protein 82</fullName>
    </submittedName>
</protein>